<dbReference type="EMBL" id="VNHO01000013">
    <property type="protein sequence ID" value="TYP54230.1"/>
    <property type="molecule type" value="Genomic_DNA"/>
</dbReference>
<proteinExistence type="predicted"/>
<feature type="domain" description="HAMP" evidence="15">
    <location>
        <begin position="189"/>
        <end position="241"/>
    </location>
</feature>
<keyword evidence="13" id="KW-0472">Membrane</keyword>
<dbReference type="AlphaFoldDB" id="A0A5S5AQC4"/>
<dbReference type="InterPro" id="IPR057640">
    <property type="entry name" value="Cache_WalK"/>
</dbReference>
<keyword evidence="17" id="KW-1185">Reference proteome</keyword>
<gene>
    <name evidence="16" type="ORF">LZ11_01440</name>
</gene>
<evidence type="ECO:0000256" key="3">
    <source>
        <dbReference type="ARBA" id="ARBA00012438"/>
    </source>
</evidence>
<keyword evidence="6" id="KW-0808">Transferase</keyword>
<evidence type="ECO:0000259" key="14">
    <source>
        <dbReference type="PROSITE" id="PS50109"/>
    </source>
</evidence>
<dbReference type="Gene3D" id="1.10.8.500">
    <property type="entry name" value="HAMP domain in histidine kinase"/>
    <property type="match status" value="1"/>
</dbReference>
<keyword evidence="4" id="KW-1003">Cell membrane</keyword>
<dbReference type="GO" id="GO:0005886">
    <property type="term" value="C:plasma membrane"/>
    <property type="evidence" value="ECO:0007669"/>
    <property type="project" value="UniProtKB-SubCell"/>
</dbReference>
<comment type="catalytic activity">
    <reaction evidence="1">
        <text>ATP + protein L-histidine = ADP + protein N-phospho-L-histidine.</text>
        <dbReference type="EC" id="2.7.13.3"/>
    </reaction>
</comment>
<dbReference type="Pfam" id="PF00512">
    <property type="entry name" value="HisKA"/>
    <property type="match status" value="1"/>
</dbReference>
<evidence type="ECO:0000256" key="10">
    <source>
        <dbReference type="ARBA" id="ARBA00022840"/>
    </source>
</evidence>
<dbReference type="GO" id="GO:0007234">
    <property type="term" value="P:osmosensory signaling via phosphorelay pathway"/>
    <property type="evidence" value="ECO:0007669"/>
    <property type="project" value="TreeGrafter"/>
</dbReference>
<keyword evidence="9 16" id="KW-0418">Kinase</keyword>
<evidence type="ECO:0000256" key="1">
    <source>
        <dbReference type="ARBA" id="ARBA00000085"/>
    </source>
</evidence>
<dbReference type="InterPro" id="IPR003594">
    <property type="entry name" value="HATPase_dom"/>
</dbReference>
<comment type="subcellular location">
    <subcellularLocation>
        <location evidence="2">Cell membrane</location>
        <topology evidence="2">Multi-pass membrane protein</topology>
    </subcellularLocation>
</comment>
<dbReference type="InterPro" id="IPR050351">
    <property type="entry name" value="BphY/WalK/GraS-like"/>
</dbReference>
<dbReference type="PROSITE" id="PS50109">
    <property type="entry name" value="HIS_KIN"/>
    <property type="match status" value="1"/>
</dbReference>
<dbReference type="SUPFAM" id="SSF158472">
    <property type="entry name" value="HAMP domain-like"/>
    <property type="match status" value="1"/>
</dbReference>
<evidence type="ECO:0000259" key="15">
    <source>
        <dbReference type="PROSITE" id="PS50885"/>
    </source>
</evidence>
<dbReference type="EC" id="2.7.13.3" evidence="3"/>
<dbReference type="InterPro" id="IPR036097">
    <property type="entry name" value="HisK_dim/P_sf"/>
</dbReference>
<dbReference type="CDD" id="cd06225">
    <property type="entry name" value="HAMP"/>
    <property type="match status" value="1"/>
</dbReference>
<dbReference type="OrthoDB" id="9796330at2"/>
<name>A0A5S5AQC4_9FIRM</name>
<dbReference type="CDD" id="cd16922">
    <property type="entry name" value="HATPase_EvgS-ArcB-TorS-like"/>
    <property type="match status" value="1"/>
</dbReference>
<dbReference type="Pfam" id="PF02518">
    <property type="entry name" value="HATPase_c"/>
    <property type="match status" value="1"/>
</dbReference>
<evidence type="ECO:0000256" key="6">
    <source>
        <dbReference type="ARBA" id="ARBA00022679"/>
    </source>
</evidence>
<dbReference type="InterPro" id="IPR029151">
    <property type="entry name" value="Sensor-like_sf"/>
</dbReference>
<dbReference type="FunFam" id="3.30.565.10:FF:000006">
    <property type="entry name" value="Sensor histidine kinase WalK"/>
    <property type="match status" value="1"/>
</dbReference>
<dbReference type="GO" id="GO:0000156">
    <property type="term" value="F:phosphorelay response regulator activity"/>
    <property type="evidence" value="ECO:0007669"/>
    <property type="project" value="TreeGrafter"/>
</dbReference>
<dbReference type="CDD" id="cd00082">
    <property type="entry name" value="HisKA"/>
    <property type="match status" value="1"/>
</dbReference>
<dbReference type="Pfam" id="PF23846">
    <property type="entry name" value="Cache_WalK"/>
    <property type="match status" value="1"/>
</dbReference>
<dbReference type="InterPro" id="IPR003661">
    <property type="entry name" value="HisK_dim/P_dom"/>
</dbReference>
<dbReference type="InterPro" id="IPR003660">
    <property type="entry name" value="HAMP_dom"/>
</dbReference>
<sequence>MEGIRARLLKSFLAVILLTVIIFEIILIISVRQYYFGNVEEVLSKQAEVSANFYRQYLARDGVLEKNANALLESFSAPTAAQVQIIDREARLLADSAGEELGGIVNFSDVKKALEGLPSKWWGRMRGTGERVLAVSYPLKSGDNVVGVVRFVTSLEGVNDVVGKIAVILISIGLAAVIISVFAAVVLSQTIVKPLNEITRVAEEMAKGKFTARAPKRYNDEIGRLAVTLNFMAQEIMRQEELKNEFIASVSHELRTPLTAIKGWTITLLSAARGILPSGGNAVWENEKLPENAGVPDRGVYLNLDELIEGLGIITRESERLSELVEELLDFSRFEAGAIKLNLDKVVLSDTLDYIKTQMMPRARRQAVEFEVYAEEGLPEIPADENRIKQVLINLLDNAFKFTQAGDTVRVRAESDNVSVRITVEDTGCGIPPEDLPHVTKKFYKAKSKQPGSGLGLAICDEIVRLHGGRMEITSAPGKGTRVEVILPV</sequence>
<dbReference type="SMART" id="SM00388">
    <property type="entry name" value="HisKA"/>
    <property type="match status" value="1"/>
</dbReference>
<dbReference type="Gene3D" id="3.30.450.20">
    <property type="entry name" value="PAS domain"/>
    <property type="match status" value="1"/>
</dbReference>
<dbReference type="PANTHER" id="PTHR42878:SF7">
    <property type="entry name" value="SENSOR HISTIDINE KINASE GLRK"/>
    <property type="match status" value="1"/>
</dbReference>
<organism evidence="16 17">
    <name type="scientific">Thermosediminibacter litoriperuensis</name>
    <dbReference type="NCBI Taxonomy" id="291989"/>
    <lineage>
        <taxon>Bacteria</taxon>
        <taxon>Bacillati</taxon>
        <taxon>Bacillota</taxon>
        <taxon>Clostridia</taxon>
        <taxon>Thermosediminibacterales</taxon>
        <taxon>Thermosediminibacteraceae</taxon>
        <taxon>Thermosediminibacter</taxon>
    </lineage>
</organism>
<dbReference type="InterPro" id="IPR005467">
    <property type="entry name" value="His_kinase_dom"/>
</dbReference>
<dbReference type="SUPFAM" id="SSF103190">
    <property type="entry name" value="Sensory domain-like"/>
    <property type="match status" value="1"/>
</dbReference>
<comment type="caution">
    <text evidence="16">The sequence shown here is derived from an EMBL/GenBank/DDBJ whole genome shotgun (WGS) entry which is preliminary data.</text>
</comment>
<dbReference type="PROSITE" id="PS50885">
    <property type="entry name" value="HAMP"/>
    <property type="match status" value="1"/>
</dbReference>
<keyword evidence="7 13" id="KW-0812">Transmembrane</keyword>
<evidence type="ECO:0000256" key="7">
    <source>
        <dbReference type="ARBA" id="ARBA00022692"/>
    </source>
</evidence>
<dbReference type="InterPro" id="IPR036890">
    <property type="entry name" value="HATPase_C_sf"/>
</dbReference>
<evidence type="ECO:0000256" key="11">
    <source>
        <dbReference type="ARBA" id="ARBA00022989"/>
    </source>
</evidence>
<feature type="transmembrane region" description="Helical" evidence="13">
    <location>
        <begin position="165"/>
        <end position="187"/>
    </location>
</feature>
<dbReference type="RefSeq" id="WP_148867199.1">
    <property type="nucleotide sequence ID" value="NZ_VNHO01000013.1"/>
</dbReference>
<evidence type="ECO:0000256" key="5">
    <source>
        <dbReference type="ARBA" id="ARBA00022553"/>
    </source>
</evidence>
<keyword evidence="11 13" id="KW-1133">Transmembrane helix</keyword>
<dbReference type="GO" id="GO:0030295">
    <property type="term" value="F:protein kinase activator activity"/>
    <property type="evidence" value="ECO:0007669"/>
    <property type="project" value="TreeGrafter"/>
</dbReference>
<accession>A0A5S5AQC4</accession>
<evidence type="ECO:0000256" key="13">
    <source>
        <dbReference type="SAM" id="Phobius"/>
    </source>
</evidence>
<dbReference type="Proteomes" id="UP000322294">
    <property type="component" value="Unassembled WGS sequence"/>
</dbReference>
<dbReference type="Gene3D" id="3.30.565.10">
    <property type="entry name" value="Histidine kinase-like ATPase, C-terminal domain"/>
    <property type="match status" value="1"/>
</dbReference>
<dbReference type="GO" id="GO:0005524">
    <property type="term" value="F:ATP binding"/>
    <property type="evidence" value="ECO:0007669"/>
    <property type="project" value="UniProtKB-KW"/>
</dbReference>
<dbReference type="SMART" id="SM00304">
    <property type="entry name" value="HAMP"/>
    <property type="match status" value="1"/>
</dbReference>
<dbReference type="Pfam" id="PF00672">
    <property type="entry name" value="HAMP"/>
    <property type="match status" value="1"/>
</dbReference>
<keyword evidence="12" id="KW-0902">Two-component regulatory system</keyword>
<keyword evidence="10" id="KW-0067">ATP-binding</keyword>
<dbReference type="SUPFAM" id="SSF47384">
    <property type="entry name" value="Homodimeric domain of signal transducing histidine kinase"/>
    <property type="match status" value="1"/>
</dbReference>
<keyword evidence="5" id="KW-0597">Phosphoprotein</keyword>
<dbReference type="Gene3D" id="1.10.287.130">
    <property type="match status" value="1"/>
</dbReference>
<feature type="domain" description="Histidine kinase" evidence="14">
    <location>
        <begin position="249"/>
        <end position="489"/>
    </location>
</feature>
<keyword evidence="8" id="KW-0547">Nucleotide-binding</keyword>
<evidence type="ECO:0000256" key="9">
    <source>
        <dbReference type="ARBA" id="ARBA00022777"/>
    </source>
</evidence>
<dbReference type="PANTHER" id="PTHR42878">
    <property type="entry name" value="TWO-COMPONENT HISTIDINE KINASE"/>
    <property type="match status" value="1"/>
</dbReference>
<evidence type="ECO:0000256" key="4">
    <source>
        <dbReference type="ARBA" id="ARBA00022475"/>
    </source>
</evidence>
<dbReference type="PRINTS" id="PR00344">
    <property type="entry name" value="BCTRLSENSOR"/>
</dbReference>
<reference evidence="16 17" key="1">
    <citation type="submission" date="2019-07" db="EMBL/GenBank/DDBJ databases">
        <title>Genomic Encyclopedia of Type Strains, Phase I: the one thousand microbial genomes (KMG-I) project.</title>
        <authorList>
            <person name="Kyrpides N."/>
        </authorList>
    </citation>
    <scope>NUCLEOTIDE SEQUENCE [LARGE SCALE GENOMIC DNA]</scope>
    <source>
        <strain evidence="16 17">DSM 16647</strain>
    </source>
</reference>
<evidence type="ECO:0000313" key="16">
    <source>
        <dbReference type="EMBL" id="TYP54230.1"/>
    </source>
</evidence>
<evidence type="ECO:0000313" key="17">
    <source>
        <dbReference type="Proteomes" id="UP000322294"/>
    </source>
</evidence>
<evidence type="ECO:0000256" key="8">
    <source>
        <dbReference type="ARBA" id="ARBA00022741"/>
    </source>
</evidence>
<dbReference type="GO" id="GO:0000155">
    <property type="term" value="F:phosphorelay sensor kinase activity"/>
    <property type="evidence" value="ECO:0007669"/>
    <property type="project" value="InterPro"/>
</dbReference>
<feature type="transmembrane region" description="Helical" evidence="13">
    <location>
        <begin position="12"/>
        <end position="35"/>
    </location>
</feature>
<protein>
    <recommendedName>
        <fullName evidence="3">histidine kinase</fullName>
        <ecNumber evidence="3">2.7.13.3</ecNumber>
    </recommendedName>
</protein>
<dbReference type="SMART" id="SM00387">
    <property type="entry name" value="HATPase_c"/>
    <property type="match status" value="1"/>
</dbReference>
<dbReference type="SUPFAM" id="SSF55874">
    <property type="entry name" value="ATPase domain of HSP90 chaperone/DNA topoisomerase II/histidine kinase"/>
    <property type="match status" value="1"/>
</dbReference>
<dbReference type="InterPro" id="IPR004358">
    <property type="entry name" value="Sig_transdc_His_kin-like_C"/>
</dbReference>
<evidence type="ECO:0000256" key="12">
    <source>
        <dbReference type="ARBA" id="ARBA00023012"/>
    </source>
</evidence>
<evidence type="ECO:0000256" key="2">
    <source>
        <dbReference type="ARBA" id="ARBA00004651"/>
    </source>
</evidence>